<proteinExistence type="predicted"/>
<reference evidence="4 7" key="2">
    <citation type="submission" date="2019-03" db="EMBL/GenBank/DDBJ databases">
        <title>Genomic Encyclopedia of Type Strains, Phase III (KMG-III): the genomes of soil and plant-associated and newly described type strains.</title>
        <authorList>
            <person name="Whitman W."/>
        </authorList>
    </citation>
    <scope>NUCLEOTIDE SEQUENCE [LARGE SCALE GENOMIC DNA]</scope>
    <source>
        <strain evidence="4 7">CECT 8301</strain>
    </source>
</reference>
<gene>
    <name evidence="4" type="ORF">DFQ06_3525</name>
    <name evidence="3" type="ORF">JCM19274_4282</name>
    <name evidence="2" type="ORF">JCM19300_2470</name>
</gene>
<dbReference type="Proteomes" id="UP000294824">
    <property type="component" value="Unassembled WGS sequence"/>
</dbReference>
<dbReference type="EMBL" id="BBNQ01000006">
    <property type="protein sequence ID" value="GAL62417.1"/>
    <property type="molecule type" value="Genomic_DNA"/>
</dbReference>
<keyword evidence="7" id="KW-1185">Reference proteome</keyword>
<dbReference type="EMBL" id="BBNU01000005">
    <property type="protein sequence ID" value="GAL79197.1"/>
    <property type="molecule type" value="Genomic_DNA"/>
</dbReference>
<comment type="caution">
    <text evidence="3">The sequence shown here is derived from an EMBL/GenBank/DDBJ whole genome shotgun (WGS) entry which is preliminary data.</text>
</comment>
<sequence>MTPGTQPQSHSKKTIIIDPQPLSKTANGGQMIESKTLQKLIMI</sequence>
<evidence type="ECO:0000313" key="6">
    <source>
        <dbReference type="Proteomes" id="UP000029644"/>
    </source>
</evidence>
<evidence type="ECO:0000256" key="1">
    <source>
        <dbReference type="SAM" id="MobiDB-lite"/>
    </source>
</evidence>
<evidence type="ECO:0000313" key="3">
    <source>
        <dbReference type="EMBL" id="GAL79197.1"/>
    </source>
</evidence>
<feature type="region of interest" description="Disordered" evidence="1">
    <location>
        <begin position="1"/>
        <end position="30"/>
    </location>
</feature>
<dbReference type="Proteomes" id="UP000029643">
    <property type="component" value="Unassembled WGS sequence"/>
</dbReference>
<reference evidence="5 6" key="1">
    <citation type="journal article" date="2014" name="Genome Announc.">
        <title>Draft Genome Sequences of Marine Flavobacterium Algibacter lectus Strains SS8 and NR4.</title>
        <authorList>
            <person name="Takatani N."/>
            <person name="Nakanishi M."/>
            <person name="Meirelles P."/>
            <person name="Mino S."/>
            <person name="Suda W."/>
            <person name="Oshima K."/>
            <person name="Hattori M."/>
            <person name="Ohkuma M."/>
            <person name="Hosokawa M."/>
            <person name="Miyashita K."/>
            <person name="Thompson F.L."/>
            <person name="Niwa A."/>
            <person name="Sawabe T."/>
            <person name="Sawabe T."/>
        </authorList>
    </citation>
    <scope>NUCLEOTIDE SEQUENCE [LARGE SCALE GENOMIC DNA]</scope>
    <source>
        <strain evidence="3">JCM 19274</strain>
        <strain evidence="2 6">JCM 19300</strain>
        <strain evidence="5">JCM19274</strain>
    </source>
</reference>
<dbReference type="AlphaFoldDB" id="A0A090X5A6"/>
<dbReference type="EMBL" id="SORL01000012">
    <property type="protein sequence ID" value="TDY60392.1"/>
    <property type="molecule type" value="Genomic_DNA"/>
</dbReference>
<dbReference type="STRING" id="221126.SAMN04489722_108146"/>
<accession>A0A090X5A6</accession>
<evidence type="ECO:0000313" key="4">
    <source>
        <dbReference type="EMBL" id="TDY60392.1"/>
    </source>
</evidence>
<evidence type="ECO:0000313" key="2">
    <source>
        <dbReference type="EMBL" id="GAL62417.1"/>
    </source>
</evidence>
<name>A0A090X5A6_9FLAO</name>
<evidence type="ECO:0000313" key="7">
    <source>
        <dbReference type="Proteomes" id="UP000294824"/>
    </source>
</evidence>
<evidence type="ECO:0000313" key="5">
    <source>
        <dbReference type="Proteomes" id="UP000029643"/>
    </source>
</evidence>
<dbReference type="Proteomes" id="UP000029644">
    <property type="component" value="Unassembled WGS sequence"/>
</dbReference>
<accession>A0A4R8M806</accession>
<organism evidence="3 5">
    <name type="scientific">Algibacter lectus</name>
    <dbReference type="NCBI Taxonomy" id="221126"/>
    <lineage>
        <taxon>Bacteria</taxon>
        <taxon>Pseudomonadati</taxon>
        <taxon>Bacteroidota</taxon>
        <taxon>Flavobacteriia</taxon>
        <taxon>Flavobacteriales</taxon>
        <taxon>Flavobacteriaceae</taxon>
        <taxon>Algibacter</taxon>
    </lineage>
</organism>
<protein>
    <submittedName>
        <fullName evidence="3">Uncharacterized protein</fullName>
    </submittedName>
</protein>